<organism evidence="9 10">
    <name type="scientific">Sphaerisporangium album</name>
    <dbReference type="NCBI Taxonomy" id="509200"/>
    <lineage>
        <taxon>Bacteria</taxon>
        <taxon>Bacillati</taxon>
        <taxon>Actinomycetota</taxon>
        <taxon>Actinomycetes</taxon>
        <taxon>Streptosporangiales</taxon>
        <taxon>Streptosporangiaceae</taxon>
        <taxon>Sphaerisporangium</taxon>
    </lineage>
</organism>
<keyword evidence="10" id="KW-1185">Reference proteome</keyword>
<evidence type="ECO:0000256" key="2">
    <source>
        <dbReference type="ARBA" id="ARBA00022448"/>
    </source>
</evidence>
<feature type="transmembrane region" description="Helical" evidence="8">
    <location>
        <begin position="57"/>
        <end position="76"/>
    </location>
</feature>
<dbReference type="EMBL" id="QOIL01000018">
    <property type="protein sequence ID" value="RCG26892.1"/>
    <property type="molecule type" value="Genomic_DNA"/>
</dbReference>
<feature type="transmembrane region" description="Helical" evidence="8">
    <location>
        <begin position="412"/>
        <end position="431"/>
    </location>
</feature>
<dbReference type="PANTHER" id="PTHR23513:SF9">
    <property type="entry name" value="ENTEROBACTIN EXPORTER ENTS"/>
    <property type="match status" value="1"/>
</dbReference>
<proteinExistence type="predicted"/>
<feature type="transmembrane region" description="Helical" evidence="8">
    <location>
        <begin position="258"/>
        <end position="282"/>
    </location>
</feature>
<protein>
    <submittedName>
        <fullName evidence="9">MFS transporter</fullName>
    </submittedName>
</protein>
<dbReference type="OrthoDB" id="5494559at2"/>
<evidence type="ECO:0000313" key="9">
    <source>
        <dbReference type="EMBL" id="RCG26892.1"/>
    </source>
</evidence>
<dbReference type="RefSeq" id="WP_114032023.1">
    <property type="nucleotide sequence ID" value="NZ_QOIL01000018.1"/>
</dbReference>
<evidence type="ECO:0000256" key="7">
    <source>
        <dbReference type="SAM" id="MobiDB-lite"/>
    </source>
</evidence>
<evidence type="ECO:0000256" key="5">
    <source>
        <dbReference type="ARBA" id="ARBA00022989"/>
    </source>
</evidence>
<feature type="compositionally biased region" description="Basic and acidic residues" evidence="7">
    <location>
        <begin position="217"/>
        <end position="238"/>
    </location>
</feature>
<dbReference type="Gene3D" id="1.20.1250.20">
    <property type="entry name" value="MFS general substrate transporter like domains"/>
    <property type="match status" value="1"/>
</dbReference>
<dbReference type="Proteomes" id="UP000253094">
    <property type="component" value="Unassembled WGS sequence"/>
</dbReference>
<dbReference type="GO" id="GO:0005886">
    <property type="term" value="C:plasma membrane"/>
    <property type="evidence" value="ECO:0007669"/>
    <property type="project" value="UniProtKB-SubCell"/>
</dbReference>
<feature type="transmembrane region" description="Helical" evidence="8">
    <location>
        <begin position="294"/>
        <end position="314"/>
    </location>
</feature>
<dbReference type="InterPro" id="IPR036259">
    <property type="entry name" value="MFS_trans_sf"/>
</dbReference>
<dbReference type="AlphaFoldDB" id="A0A367FAK0"/>
<dbReference type="InterPro" id="IPR011701">
    <property type="entry name" value="MFS"/>
</dbReference>
<gene>
    <name evidence="9" type="ORF">DQ384_28895</name>
</gene>
<sequence length="483" mass="50120">MTWRERLVDLRPLRASRPFRDLWIGSSLAGIGAQIASVAVLLQVWELTRSPVWTGGIGLATALPMLVFGLAGGALADVVDRRTIVRVTTAGHVLMAAALVAQAAAGNRSVVLLLVLVAAQSGCAALGAPARRTFPVRLLPPEQVTAGLALHNIAFQTSMLVGPALAGIVLAQWRYPAAYAIQAVADIASLIAVIRLPSMPAVDSDDDRRPAHRGREKGRFEDARPGEGPPEDGRPGKDPRRRRGPAPGGWRIIVRRPVLWGAFATDLAATVLAMPVALFPLINEIRFGGGPQTLGLFLSAIAVGGLGAGLLSGTVTRLRHSGRVQLVAATTWGLALAGFGLAGPLWLALGCLTVAGAADTIAVVTRGGMVQLETPDRYRGRVSSVEHVIGLAGPEIGNFRGGLLASLTSAPVALLIGGLSAAFTVITVGLLNRPLRDHRLPSPQSFRPQGRAPTGPGSDTNAGTWANTPAAAGGRPRPPTGKG</sequence>
<feature type="region of interest" description="Disordered" evidence="7">
    <location>
        <begin position="437"/>
        <end position="483"/>
    </location>
</feature>
<feature type="transmembrane region" description="Helical" evidence="8">
    <location>
        <begin position="21"/>
        <end position="45"/>
    </location>
</feature>
<evidence type="ECO:0000256" key="3">
    <source>
        <dbReference type="ARBA" id="ARBA00022475"/>
    </source>
</evidence>
<evidence type="ECO:0000256" key="6">
    <source>
        <dbReference type="ARBA" id="ARBA00023136"/>
    </source>
</evidence>
<dbReference type="PANTHER" id="PTHR23513">
    <property type="entry name" value="INTEGRAL MEMBRANE EFFLUX PROTEIN-RELATED"/>
    <property type="match status" value="1"/>
</dbReference>
<comment type="subcellular location">
    <subcellularLocation>
        <location evidence="1">Cell inner membrane</location>
        <topology evidence="1">Multi-pass membrane protein</topology>
    </subcellularLocation>
</comment>
<evidence type="ECO:0000256" key="1">
    <source>
        <dbReference type="ARBA" id="ARBA00004429"/>
    </source>
</evidence>
<evidence type="ECO:0000313" key="10">
    <source>
        <dbReference type="Proteomes" id="UP000253094"/>
    </source>
</evidence>
<dbReference type="Pfam" id="PF07690">
    <property type="entry name" value="MFS_1"/>
    <property type="match status" value="1"/>
</dbReference>
<keyword evidence="2" id="KW-0813">Transport</keyword>
<keyword evidence="3" id="KW-1003">Cell membrane</keyword>
<keyword evidence="5 8" id="KW-1133">Transmembrane helix</keyword>
<name>A0A367FAK0_9ACTN</name>
<dbReference type="GO" id="GO:0022857">
    <property type="term" value="F:transmembrane transporter activity"/>
    <property type="evidence" value="ECO:0007669"/>
    <property type="project" value="InterPro"/>
</dbReference>
<evidence type="ECO:0000256" key="8">
    <source>
        <dbReference type="SAM" id="Phobius"/>
    </source>
</evidence>
<reference evidence="9 10" key="1">
    <citation type="submission" date="2018-06" db="EMBL/GenBank/DDBJ databases">
        <title>Sphaerisporangium craniellae sp. nov., isolated from a marine sponge in the South China Sea.</title>
        <authorList>
            <person name="Li L."/>
        </authorList>
    </citation>
    <scope>NUCLEOTIDE SEQUENCE [LARGE SCALE GENOMIC DNA]</scope>
    <source>
        <strain evidence="9 10">CCTCC AA 208026</strain>
    </source>
</reference>
<feature type="transmembrane region" description="Helical" evidence="8">
    <location>
        <begin position="110"/>
        <end position="128"/>
    </location>
</feature>
<feature type="region of interest" description="Disordered" evidence="7">
    <location>
        <begin position="202"/>
        <end position="248"/>
    </location>
</feature>
<evidence type="ECO:0000256" key="4">
    <source>
        <dbReference type="ARBA" id="ARBA00022692"/>
    </source>
</evidence>
<keyword evidence="4 8" id="KW-0812">Transmembrane</keyword>
<accession>A0A367FAK0</accession>
<feature type="transmembrane region" description="Helical" evidence="8">
    <location>
        <begin position="326"/>
        <end position="349"/>
    </location>
</feature>
<dbReference type="CDD" id="cd06173">
    <property type="entry name" value="MFS_MefA_like"/>
    <property type="match status" value="1"/>
</dbReference>
<comment type="caution">
    <text evidence="9">The sequence shown here is derived from an EMBL/GenBank/DDBJ whole genome shotgun (WGS) entry which is preliminary data.</text>
</comment>
<keyword evidence="6 8" id="KW-0472">Membrane</keyword>
<dbReference type="SUPFAM" id="SSF103473">
    <property type="entry name" value="MFS general substrate transporter"/>
    <property type="match status" value="1"/>
</dbReference>
<feature type="transmembrane region" description="Helical" evidence="8">
    <location>
        <begin position="83"/>
        <end position="104"/>
    </location>
</feature>
<feature type="compositionally biased region" description="Polar residues" evidence="7">
    <location>
        <begin position="457"/>
        <end position="467"/>
    </location>
</feature>